<evidence type="ECO:0000313" key="2">
    <source>
        <dbReference type="Proteomes" id="UP001150581"/>
    </source>
</evidence>
<organism evidence="1 2">
    <name type="scientific">Kickxella alabastrina</name>
    <dbReference type="NCBI Taxonomy" id="61397"/>
    <lineage>
        <taxon>Eukaryota</taxon>
        <taxon>Fungi</taxon>
        <taxon>Fungi incertae sedis</taxon>
        <taxon>Zoopagomycota</taxon>
        <taxon>Kickxellomycotina</taxon>
        <taxon>Kickxellomycetes</taxon>
        <taxon>Kickxellales</taxon>
        <taxon>Kickxellaceae</taxon>
        <taxon>Kickxella</taxon>
    </lineage>
</organism>
<gene>
    <name evidence="1" type="primary">ASH2_1</name>
    <name evidence="1" type="ORF">LPJ66_010198</name>
</gene>
<sequence length="161" mass="17184">MTTDAPAPSTAAVETDTVAATATAAAASNTVAPPATEAPSHDDASGLSRPGGLEHTTTVPIDTMSETGEEMVTKEKLLPKVKQVSKCSYCEINSAESLKTVPCLGCGSRCHIDCISCTAGFKDKILLGDDFFHFKCFKCTDGQERFKRYHLSWVDVVHITL</sequence>
<feature type="non-terminal residue" evidence="1">
    <location>
        <position position="161"/>
    </location>
</feature>
<accession>A0ACC1I2P9</accession>
<evidence type="ECO:0000313" key="1">
    <source>
        <dbReference type="EMBL" id="KAJ1885272.1"/>
    </source>
</evidence>
<proteinExistence type="predicted"/>
<reference evidence="1" key="1">
    <citation type="submission" date="2022-07" db="EMBL/GenBank/DDBJ databases">
        <title>Phylogenomic reconstructions and comparative analyses of Kickxellomycotina fungi.</title>
        <authorList>
            <person name="Reynolds N.K."/>
            <person name="Stajich J.E."/>
            <person name="Barry K."/>
            <person name="Grigoriev I.V."/>
            <person name="Crous P."/>
            <person name="Smith M.E."/>
        </authorList>
    </citation>
    <scope>NUCLEOTIDE SEQUENCE</scope>
    <source>
        <strain evidence="1">Benny 63K</strain>
    </source>
</reference>
<keyword evidence="2" id="KW-1185">Reference proteome</keyword>
<dbReference type="EMBL" id="JANBPG010002585">
    <property type="protein sequence ID" value="KAJ1885272.1"/>
    <property type="molecule type" value="Genomic_DNA"/>
</dbReference>
<protein>
    <submittedName>
        <fullName evidence="1">Transcription factor, contains a PHD finger motif</fullName>
    </submittedName>
</protein>
<dbReference type="Proteomes" id="UP001150581">
    <property type="component" value="Unassembled WGS sequence"/>
</dbReference>
<comment type="caution">
    <text evidence="1">The sequence shown here is derived from an EMBL/GenBank/DDBJ whole genome shotgun (WGS) entry which is preliminary data.</text>
</comment>
<name>A0ACC1I2P9_9FUNG</name>